<evidence type="ECO:0000256" key="1">
    <source>
        <dbReference type="SAM" id="MobiDB-lite"/>
    </source>
</evidence>
<feature type="compositionally biased region" description="Acidic residues" evidence="1">
    <location>
        <begin position="189"/>
        <end position="203"/>
    </location>
</feature>
<gene>
    <name evidence="2" type="ORF">BDW02DRAFT_423475</name>
</gene>
<feature type="region of interest" description="Disordered" evidence="1">
    <location>
        <begin position="121"/>
        <end position="274"/>
    </location>
</feature>
<feature type="compositionally biased region" description="Low complexity" evidence="1">
    <location>
        <begin position="224"/>
        <end position="234"/>
    </location>
</feature>
<name>A0A6A5K5M5_9PLEO</name>
<feature type="compositionally biased region" description="Basic and acidic residues" evidence="1">
    <location>
        <begin position="143"/>
        <end position="167"/>
    </location>
</feature>
<evidence type="ECO:0000313" key="2">
    <source>
        <dbReference type="EMBL" id="KAF1832488.1"/>
    </source>
</evidence>
<keyword evidence="3" id="KW-1185">Reference proteome</keyword>
<accession>A0A6A5K5M5</accession>
<dbReference type="Proteomes" id="UP000800040">
    <property type="component" value="Unassembled WGS sequence"/>
</dbReference>
<proteinExistence type="predicted"/>
<feature type="compositionally biased region" description="Pro residues" evidence="1">
    <location>
        <begin position="33"/>
        <end position="47"/>
    </location>
</feature>
<sequence>MNPPAPNTSAKDPTPTPAPATPGGRERTLSPSTPRPPSTPIPAPTPRTPGGTSATACTVDEAQYSKVTVHTAKCTECDKRNTDTMRRCPGCTFQVCRPCYERRERLGKGLLHGNMSTSSVLAAGSGGRTVRKRPIAGTPVGRASEEMVDESKNGDGEAGKMTEKEKATPIPKSTAKKRAINMKASAVDGEPDVSSEDDFEPDDISPTPSKRPRTDLTFAESALATAARTPPTTRATRRKSLPAGPAASNRDLSPARSDPINPRSSKETRPGGLAPMDLLYQAAVEGYDEPLLGRRQPVMSNPVAEIPTFPPRRSVAEMQKLIQEKTLRKVQEKHLAKVQEEALNNDDAQWAMAEKEARPLTVRAFVETEAAKYQDDVGMDEDDNKALFNAMEGAALVWGKKTYNMLDAATQRMMQPGLNMRLDCIGDSYKSELSQLMTERATRVLRDLAGDDGSSAAPADTPR</sequence>
<feature type="region of interest" description="Disordered" evidence="1">
    <location>
        <begin position="1"/>
        <end position="55"/>
    </location>
</feature>
<protein>
    <submittedName>
        <fullName evidence="2">Uncharacterized protein</fullName>
    </submittedName>
</protein>
<organism evidence="2 3">
    <name type="scientific">Decorospora gaudefroyi</name>
    <dbReference type="NCBI Taxonomy" id="184978"/>
    <lineage>
        <taxon>Eukaryota</taxon>
        <taxon>Fungi</taxon>
        <taxon>Dikarya</taxon>
        <taxon>Ascomycota</taxon>
        <taxon>Pezizomycotina</taxon>
        <taxon>Dothideomycetes</taxon>
        <taxon>Pleosporomycetidae</taxon>
        <taxon>Pleosporales</taxon>
        <taxon>Pleosporineae</taxon>
        <taxon>Pleosporaceae</taxon>
        <taxon>Decorospora</taxon>
    </lineage>
</organism>
<dbReference type="OrthoDB" id="4755622at2759"/>
<dbReference type="EMBL" id="ML975337">
    <property type="protein sequence ID" value="KAF1832488.1"/>
    <property type="molecule type" value="Genomic_DNA"/>
</dbReference>
<dbReference type="AlphaFoldDB" id="A0A6A5K5M5"/>
<reference evidence="2" key="1">
    <citation type="submission" date="2020-01" db="EMBL/GenBank/DDBJ databases">
        <authorList>
            <consortium name="DOE Joint Genome Institute"/>
            <person name="Haridas S."/>
            <person name="Albert R."/>
            <person name="Binder M."/>
            <person name="Bloem J."/>
            <person name="Labutti K."/>
            <person name="Salamov A."/>
            <person name="Andreopoulos B."/>
            <person name="Baker S.E."/>
            <person name="Barry K."/>
            <person name="Bills G."/>
            <person name="Bluhm B.H."/>
            <person name="Cannon C."/>
            <person name="Castanera R."/>
            <person name="Culley D.E."/>
            <person name="Daum C."/>
            <person name="Ezra D."/>
            <person name="Gonzalez J.B."/>
            <person name="Henrissat B."/>
            <person name="Kuo A."/>
            <person name="Liang C."/>
            <person name="Lipzen A."/>
            <person name="Lutzoni F."/>
            <person name="Magnuson J."/>
            <person name="Mondo S."/>
            <person name="Nolan M."/>
            <person name="Ohm R."/>
            <person name="Pangilinan J."/>
            <person name="Park H.-J."/>
            <person name="Ramirez L."/>
            <person name="Alfaro M."/>
            <person name="Sun H."/>
            <person name="Tritt A."/>
            <person name="Yoshinaga Y."/>
            <person name="Zwiers L.-H."/>
            <person name="Turgeon B.G."/>
            <person name="Goodwin S.B."/>
            <person name="Spatafora J.W."/>
            <person name="Crous P.W."/>
            <person name="Grigoriev I.V."/>
        </authorList>
    </citation>
    <scope>NUCLEOTIDE SEQUENCE</scope>
    <source>
        <strain evidence="2">P77</strain>
    </source>
</reference>
<evidence type="ECO:0000313" key="3">
    <source>
        <dbReference type="Proteomes" id="UP000800040"/>
    </source>
</evidence>